<evidence type="ECO:0000256" key="3">
    <source>
        <dbReference type="ARBA" id="ARBA00023002"/>
    </source>
</evidence>
<gene>
    <name evidence="7" type="primary">ssuD_1</name>
    <name evidence="7" type="ORF">D7316_02315</name>
</gene>
<feature type="compositionally biased region" description="Low complexity" evidence="5">
    <location>
        <begin position="12"/>
        <end position="24"/>
    </location>
</feature>
<name>A0A3G8JM77_9ACTN</name>
<feature type="compositionally biased region" description="Polar residues" evidence="5">
    <location>
        <begin position="30"/>
        <end position="40"/>
    </location>
</feature>
<protein>
    <submittedName>
        <fullName evidence="7">Alkanesulfonate monooxygenase</fullName>
        <ecNumber evidence="7">1.14.14.5</ecNumber>
    </submittedName>
</protein>
<evidence type="ECO:0000256" key="4">
    <source>
        <dbReference type="ARBA" id="ARBA00023033"/>
    </source>
</evidence>
<dbReference type="EC" id="1.14.14.5" evidence="7"/>
<dbReference type="Proteomes" id="UP000271469">
    <property type="component" value="Chromosome"/>
</dbReference>
<sequence length="436" mass="46865">MAETIGGVTDPAGSATTGASEATGDVTGASEATGNATGASEATGNATGASEATGGATAPRVLWYINPTDGDVPWEPTERVQPTFDVIRHQARTLDRLGYYGALTTAREAISLVADTERLRFLVPEYPGVKPPVLMAEEAQVFDQYSGGRLIYNQVNGADPVLHRYGRFGSKQERYRVSSEYWSLVKRLYLDDAEPYDGEFFSYGPRYKPPIPGPRQPDGIQVWGTGASPEGIEHAADVLDVYLSFMSEPTALAGLFDRVRAAAATRGRTLQFGVLASVIVRETDEEAWERFESQLARTRPETVLATADRNLRSFGYPGLDELRSDNPLVQGRIDALRAGRIPGREVLEFAPNMAAGLTTWTAAEPPFDIAGKGTGTYFVGSAENVAAAMSSVAERAGVDIWILSGWPLATEAEITAELLLPLLADQSSRVAAVRGR</sequence>
<dbReference type="InterPro" id="IPR011251">
    <property type="entry name" value="Luciferase-like_dom"/>
</dbReference>
<proteinExistence type="predicted"/>
<feature type="region of interest" description="Disordered" evidence="5">
    <location>
        <begin position="1"/>
        <end position="53"/>
    </location>
</feature>
<dbReference type="PANTHER" id="PTHR42847">
    <property type="entry name" value="ALKANESULFONATE MONOOXYGENASE"/>
    <property type="match status" value="1"/>
</dbReference>
<evidence type="ECO:0000256" key="2">
    <source>
        <dbReference type="ARBA" id="ARBA00022643"/>
    </source>
</evidence>
<keyword evidence="1" id="KW-0285">Flavoprotein</keyword>
<dbReference type="InterPro" id="IPR036661">
    <property type="entry name" value="Luciferase-like_sf"/>
</dbReference>
<dbReference type="InterPro" id="IPR050172">
    <property type="entry name" value="SsuD_RutA_monooxygenase"/>
</dbReference>
<feature type="domain" description="Luciferase-like" evidence="6">
    <location>
        <begin position="82"/>
        <end position="324"/>
    </location>
</feature>
<evidence type="ECO:0000256" key="1">
    <source>
        <dbReference type="ARBA" id="ARBA00022630"/>
    </source>
</evidence>
<evidence type="ECO:0000313" key="8">
    <source>
        <dbReference type="Proteomes" id="UP000271469"/>
    </source>
</evidence>
<dbReference type="Pfam" id="PF00296">
    <property type="entry name" value="Bac_luciferase"/>
    <property type="match status" value="1"/>
</dbReference>
<keyword evidence="2" id="KW-0288">FMN</keyword>
<reference evidence="7 8" key="1">
    <citation type="submission" date="2018-11" db="EMBL/GenBank/DDBJ databases">
        <title>Gordonia insulae sp. nov., isolated from an island soil.</title>
        <authorList>
            <person name="Kim Y.S."/>
            <person name="Kim S.B."/>
        </authorList>
    </citation>
    <scope>NUCLEOTIDE SEQUENCE [LARGE SCALE GENOMIC DNA]</scope>
    <source>
        <strain evidence="7 8">MMS17-SY073</strain>
    </source>
</reference>
<evidence type="ECO:0000256" key="5">
    <source>
        <dbReference type="SAM" id="MobiDB-lite"/>
    </source>
</evidence>
<dbReference type="AlphaFoldDB" id="A0A3G8JM77"/>
<accession>A0A3G8JM77</accession>
<keyword evidence="3 7" id="KW-0560">Oxidoreductase</keyword>
<organism evidence="7 8">
    <name type="scientific">Gordonia insulae</name>
    <dbReference type="NCBI Taxonomy" id="2420509"/>
    <lineage>
        <taxon>Bacteria</taxon>
        <taxon>Bacillati</taxon>
        <taxon>Actinomycetota</taxon>
        <taxon>Actinomycetes</taxon>
        <taxon>Mycobacteriales</taxon>
        <taxon>Gordoniaceae</taxon>
        <taxon>Gordonia</taxon>
    </lineage>
</organism>
<dbReference type="EMBL" id="CP033972">
    <property type="protein sequence ID" value="AZG45715.1"/>
    <property type="molecule type" value="Genomic_DNA"/>
</dbReference>
<feature type="compositionally biased region" description="Low complexity" evidence="5">
    <location>
        <begin position="42"/>
        <end position="53"/>
    </location>
</feature>
<keyword evidence="4 7" id="KW-0503">Monooxygenase</keyword>
<keyword evidence="8" id="KW-1185">Reference proteome</keyword>
<evidence type="ECO:0000313" key="7">
    <source>
        <dbReference type="EMBL" id="AZG45715.1"/>
    </source>
</evidence>
<evidence type="ECO:0000259" key="6">
    <source>
        <dbReference type="Pfam" id="PF00296"/>
    </source>
</evidence>
<dbReference type="Gene3D" id="3.20.20.30">
    <property type="entry name" value="Luciferase-like domain"/>
    <property type="match status" value="1"/>
</dbReference>
<dbReference type="GO" id="GO:0008726">
    <property type="term" value="F:alkanesulfonate monooxygenase activity"/>
    <property type="evidence" value="ECO:0007669"/>
    <property type="project" value="UniProtKB-EC"/>
</dbReference>
<dbReference type="SUPFAM" id="SSF51679">
    <property type="entry name" value="Bacterial luciferase-like"/>
    <property type="match status" value="1"/>
</dbReference>
<dbReference type="KEGG" id="gom:D7316_02315"/>
<dbReference type="GO" id="GO:0046306">
    <property type="term" value="P:alkanesulfonate catabolic process"/>
    <property type="evidence" value="ECO:0007669"/>
    <property type="project" value="TreeGrafter"/>
</dbReference>
<dbReference type="PANTHER" id="PTHR42847:SF4">
    <property type="entry name" value="ALKANESULFONATE MONOOXYGENASE-RELATED"/>
    <property type="match status" value="1"/>
</dbReference>